<dbReference type="Proteomes" id="UP000191672">
    <property type="component" value="Unassembled WGS sequence"/>
</dbReference>
<keyword evidence="3" id="KW-1185">Reference proteome</keyword>
<feature type="compositionally biased region" description="Polar residues" evidence="1">
    <location>
        <begin position="158"/>
        <end position="172"/>
    </location>
</feature>
<comment type="caution">
    <text evidence="2">The sequence shown here is derived from an EMBL/GenBank/DDBJ whole genome shotgun (WGS) entry which is preliminary data.</text>
</comment>
<feature type="compositionally biased region" description="Polar residues" evidence="1">
    <location>
        <begin position="411"/>
        <end position="426"/>
    </location>
</feature>
<dbReference type="STRING" id="416450.A0A1V6QK80"/>
<accession>A0A1V6QK80</accession>
<gene>
    <name evidence="2" type="ORF">PENANT_c002G10486</name>
</gene>
<dbReference type="AlphaFoldDB" id="A0A1V6QK80"/>
<feature type="compositionally biased region" description="Basic and acidic residues" evidence="1">
    <location>
        <begin position="474"/>
        <end position="485"/>
    </location>
</feature>
<feature type="compositionally biased region" description="Low complexity" evidence="1">
    <location>
        <begin position="372"/>
        <end position="382"/>
    </location>
</feature>
<name>A0A1V6QK80_9EURO</name>
<feature type="compositionally biased region" description="Low complexity" evidence="1">
    <location>
        <begin position="349"/>
        <end position="361"/>
    </location>
</feature>
<proteinExistence type="predicted"/>
<dbReference type="OrthoDB" id="5404004at2759"/>
<sequence length="638" mass="70483">MARGTTTVTSRTQPTETISFPVLTYSDALPRNDLRDLDEQARKRLTQAGIVGQWDFRQPSPVEGWFRRPPPGPGANFDFQVTSPPDEAIPSTNGAPEQYMIGVALGSPGMINKDEPLPPPRFDTAIFEPGRMTQSPQGYKPSKWKKIGGLFKVKNALSPPNQLHGSVANQPEKSNKSKERNNSLEEWPAFELDPKAVMGGINQSPPRSRSRKFSLSGRKAPPEEPPVQRPLLSVDIPDIQMERYSVMFSNVVNKNERPSLLARRAKTLDNLRVPDANGFLKAPVPPPMPQRRATSPARSSFTLFPSSQPSKAAQLLGTQNFSRGPSPLMRSNTLPVDSPSKASADHSRNSSNVNSTSSFESPVIPRLYTERSSSNTPRSSSSLDKPLPAIRPDPRASPQQRIVQPPKKILSPQNSRSNSFAQQQKSAHPLYPMQDQQPPKITHPPRKDSQPRTGQKPLQTSSPQKQGSHHRVDHKNDGHKQDHPARPRLTVQTEARPQPPAKDKITSSTSLSPPSTLSGAQQRIDQIMSPAPRSGISPADSTRLPFADADGAIEINEYEEPESEQEPPRAIPRVEVSTARSISVSRGKRQMIVPISAKAEHFDPDERFVQRRALTPQIMDAHRGHRPGVSQELRIESL</sequence>
<evidence type="ECO:0000313" key="3">
    <source>
        <dbReference type="Proteomes" id="UP000191672"/>
    </source>
</evidence>
<feature type="compositionally biased region" description="Polar residues" evidence="1">
    <location>
        <begin position="451"/>
        <end position="466"/>
    </location>
</feature>
<feature type="compositionally biased region" description="Polar residues" evidence="1">
    <location>
        <begin position="292"/>
        <end position="335"/>
    </location>
</feature>
<evidence type="ECO:0000256" key="1">
    <source>
        <dbReference type="SAM" id="MobiDB-lite"/>
    </source>
</evidence>
<organism evidence="2 3">
    <name type="scientific">Penicillium antarcticum</name>
    <dbReference type="NCBI Taxonomy" id="416450"/>
    <lineage>
        <taxon>Eukaryota</taxon>
        <taxon>Fungi</taxon>
        <taxon>Dikarya</taxon>
        <taxon>Ascomycota</taxon>
        <taxon>Pezizomycotina</taxon>
        <taxon>Eurotiomycetes</taxon>
        <taxon>Eurotiomycetidae</taxon>
        <taxon>Eurotiales</taxon>
        <taxon>Aspergillaceae</taxon>
        <taxon>Penicillium</taxon>
    </lineage>
</organism>
<reference evidence="3" key="1">
    <citation type="journal article" date="2017" name="Nat. Microbiol.">
        <title>Global analysis of biosynthetic gene clusters reveals vast potential of secondary metabolite production in Penicillium species.</title>
        <authorList>
            <person name="Nielsen J.C."/>
            <person name="Grijseels S."/>
            <person name="Prigent S."/>
            <person name="Ji B."/>
            <person name="Dainat J."/>
            <person name="Nielsen K.F."/>
            <person name="Frisvad J.C."/>
            <person name="Workman M."/>
            <person name="Nielsen J."/>
        </authorList>
    </citation>
    <scope>NUCLEOTIDE SEQUENCE [LARGE SCALE GENOMIC DNA]</scope>
    <source>
        <strain evidence="3">IBT 31811</strain>
    </source>
</reference>
<feature type="compositionally biased region" description="Basic and acidic residues" evidence="1">
    <location>
        <begin position="173"/>
        <end position="183"/>
    </location>
</feature>
<feature type="region of interest" description="Disordered" evidence="1">
    <location>
        <begin position="155"/>
        <end position="230"/>
    </location>
</feature>
<feature type="compositionally biased region" description="Low complexity" evidence="1">
    <location>
        <begin position="506"/>
        <end position="518"/>
    </location>
</feature>
<evidence type="ECO:0000313" key="2">
    <source>
        <dbReference type="EMBL" id="OQD89648.1"/>
    </source>
</evidence>
<protein>
    <submittedName>
        <fullName evidence="2">Uncharacterized protein</fullName>
    </submittedName>
</protein>
<feature type="region of interest" description="Disordered" evidence="1">
    <location>
        <begin position="276"/>
        <end position="521"/>
    </location>
</feature>
<dbReference type="EMBL" id="MDYN01000002">
    <property type="protein sequence ID" value="OQD89648.1"/>
    <property type="molecule type" value="Genomic_DNA"/>
</dbReference>